<dbReference type="RefSeq" id="XP_049142611.1">
    <property type="nucleotide sequence ID" value="XM_049285468.1"/>
</dbReference>
<dbReference type="CDD" id="cd01359">
    <property type="entry name" value="Argininosuccinate_lyase"/>
    <property type="match status" value="1"/>
</dbReference>
<sequence>MRLIKASSIHSSNLQLVDFNPDQLPRYAILSHTWGDNEVIYADIRNENAATKPAFQKVRYSCIQTLADGLEYVWIDSCCIDKSSSAELSEAINSMYEWYMKSEVCYTYLSGVPATVDPVKTDGAFASCRWFTRGWTLQELIAPAEMVFFSEDWVKVGEKTTLSRPLSVITGIDEDILTGLRPLESASLAKRMSWAAHRQTTRPEDVAYCLMGLFGVNMPMLYGEGDRAFLRLQEEIMKQSDDQSLFAWVDLSASTETYHGLLAKSPANFAYSNSIMPYQDWEPRPPYFMSNRGLRIDLPLTRRDQDIFVAALDCPAPPDYEDSTFLAIYLKKISSGGDQQFARVRVNQFAKVQERGNKQTLYVRQTFNGVADAEGVFPQHIIQLRKGPPRDQYSVLNLVHSKEADRGDRPAACTSSRGSGRDLIHTATGKTIAFRIPKAAGQLAGAVTFARTDGSRLLIMFGSTDGIRAGFHARELPPRFPGMNQNQNQNQAKSTSSSKAKENQQQELPEVTFSFDDLQTMFRPTPAGVDVELERFRVRVDVETVIANASKYLMADVLIEPVNRPWDPFEPLDAALGWYEGATGRQNRGQAAAAQAATAQATATTSTSVKTKRASSGWRRLISALSTTTITTCRQQRRTSAARDGRKVKIKLYHFLDTNAVIMAPGKTPAENMLWGGRFTGGLDPLMLKYNASIGYDKLLFKEDILGSIAFARANAKSGIITNDEFSEIERGLREVQKEWEADTFVIMPNDEDIHTANERRLGEIIGKDIAGKLHTGRSRNEQVACDMRLWLNNQIKEIESHLVAFIEVIAARAEAEVGILMPGYTHLQRAMPVRWSQHLLSYGFAFQSDLDRLREVSKRVNRSPLGAGALAGNGFNIDRDMMAEELGFTGLLWNSMGAVGDRDFVTEFLQWGSMFMQHTSRWAEDLILYSSSEFGFISIADAYSTGSSLMPNKKNPDGLELLRGKAGRTFGHMAGLMMTQKGLPSTYQKDLQESWEPMLDHVKTISDSLQIAQGILVTLTVRPERMKAALDPFMLATDLADYLVRKGVPFRETHHISGRCVAESEKRGIPMNELSLEQLQAIDSRFGEDVAQTFDYERSVEMRASKGGTSRAKVLEQVQVLKGMLA</sequence>
<dbReference type="Gene3D" id="1.10.40.30">
    <property type="entry name" value="Fumarase/aspartase (C-terminal domain)"/>
    <property type="match status" value="1"/>
</dbReference>
<dbReference type="HAMAP" id="MF_00006">
    <property type="entry name" value="Arg_succ_lyase"/>
    <property type="match status" value="1"/>
</dbReference>
<dbReference type="GO" id="GO:0042450">
    <property type="term" value="P:L-arginine biosynthetic process via ornithine"/>
    <property type="evidence" value="ECO:0007669"/>
    <property type="project" value="InterPro"/>
</dbReference>
<dbReference type="InterPro" id="IPR010730">
    <property type="entry name" value="HET"/>
</dbReference>
<dbReference type="InterPro" id="IPR029419">
    <property type="entry name" value="Arg_succ_lyase_C"/>
</dbReference>
<feature type="compositionally biased region" description="Polar residues" evidence="6">
    <location>
        <begin position="483"/>
        <end position="498"/>
    </location>
</feature>
<comment type="pathway">
    <text evidence="2">Amino-acid biosynthesis; L-arginine biosynthesis; L-arginine from L-ornithine and carbamoyl phosphate: step 3/3.</text>
</comment>
<dbReference type="FunFam" id="1.10.40.30:FF:000001">
    <property type="entry name" value="Argininosuccinate lyase"/>
    <property type="match status" value="1"/>
</dbReference>
<dbReference type="Gene3D" id="1.20.200.10">
    <property type="entry name" value="Fumarase/aspartase (Central domain)"/>
    <property type="match status" value="1"/>
</dbReference>
<name>A0A9Q8SPB0_9PEZI</name>
<proteinExistence type="inferred from homology"/>
<evidence type="ECO:0000259" key="10">
    <source>
        <dbReference type="Pfam" id="PF26640"/>
    </source>
</evidence>
<dbReference type="InterPro" id="IPR022761">
    <property type="entry name" value="Fumarate_lyase_N"/>
</dbReference>
<gene>
    <name evidence="11" type="ORF">CLUP02_06469</name>
</gene>
<dbReference type="SUPFAM" id="SSF48557">
    <property type="entry name" value="L-aspartase-like"/>
    <property type="match status" value="1"/>
</dbReference>
<dbReference type="EC" id="4.3.2.1" evidence="4"/>
<organism evidence="11 12">
    <name type="scientific">Colletotrichum lupini</name>
    <dbReference type="NCBI Taxonomy" id="145971"/>
    <lineage>
        <taxon>Eukaryota</taxon>
        <taxon>Fungi</taxon>
        <taxon>Dikarya</taxon>
        <taxon>Ascomycota</taxon>
        <taxon>Pezizomycotina</taxon>
        <taxon>Sordariomycetes</taxon>
        <taxon>Hypocreomycetidae</taxon>
        <taxon>Glomerellales</taxon>
        <taxon>Glomerellaceae</taxon>
        <taxon>Colletotrichum</taxon>
        <taxon>Colletotrichum acutatum species complex</taxon>
    </lineage>
</organism>
<dbReference type="InterPro" id="IPR020557">
    <property type="entry name" value="Fumarate_lyase_CS"/>
</dbReference>
<evidence type="ECO:0000256" key="5">
    <source>
        <dbReference type="ARBA" id="ARBA00032749"/>
    </source>
</evidence>
<dbReference type="NCBIfam" id="TIGR00838">
    <property type="entry name" value="argH"/>
    <property type="match status" value="1"/>
</dbReference>
<evidence type="ECO:0000256" key="3">
    <source>
        <dbReference type="ARBA" id="ARBA00010755"/>
    </source>
</evidence>
<dbReference type="InterPro" id="IPR024083">
    <property type="entry name" value="Fumarase/histidase_N"/>
</dbReference>
<dbReference type="InterPro" id="IPR009049">
    <property type="entry name" value="Argininosuccinate_lyase"/>
</dbReference>
<evidence type="ECO:0000256" key="4">
    <source>
        <dbReference type="ARBA" id="ARBA00012338"/>
    </source>
</evidence>
<accession>A0A9Q8SPB0</accession>
<evidence type="ECO:0000259" key="7">
    <source>
        <dbReference type="Pfam" id="PF00206"/>
    </source>
</evidence>
<dbReference type="KEGG" id="clup:CLUP02_06469"/>
<evidence type="ECO:0000256" key="6">
    <source>
        <dbReference type="SAM" id="MobiDB-lite"/>
    </source>
</evidence>
<comment type="similarity">
    <text evidence="3">Belongs to the lyase 1 family. Argininosuccinate lyase subfamily.</text>
</comment>
<dbReference type="PANTHER" id="PTHR43814:SF1">
    <property type="entry name" value="ARGININOSUCCINATE LYASE"/>
    <property type="match status" value="1"/>
</dbReference>
<keyword evidence="12" id="KW-1185">Reference proteome</keyword>
<evidence type="ECO:0000256" key="2">
    <source>
        <dbReference type="ARBA" id="ARBA00004941"/>
    </source>
</evidence>
<dbReference type="GeneID" id="73340478"/>
<feature type="domain" description="DUF8212" evidence="10">
    <location>
        <begin position="227"/>
        <end position="261"/>
    </location>
</feature>
<reference evidence="11" key="1">
    <citation type="journal article" date="2021" name="Mol. Plant Microbe Interact.">
        <title>Complete Genome Sequence of the Plant-Pathogenic Fungus Colletotrichum lupini.</title>
        <authorList>
            <person name="Baroncelli R."/>
            <person name="Pensec F."/>
            <person name="Da Lio D."/>
            <person name="Boufleur T."/>
            <person name="Vicente I."/>
            <person name="Sarrocco S."/>
            <person name="Picot A."/>
            <person name="Baraldi E."/>
            <person name="Sukno S."/>
            <person name="Thon M."/>
            <person name="Le Floch G."/>
        </authorList>
    </citation>
    <scope>NUCLEOTIDE SEQUENCE</scope>
    <source>
        <strain evidence="11">IMI 504893</strain>
    </source>
</reference>
<dbReference type="GO" id="GO:0004056">
    <property type="term" value="F:argininosuccinate lyase activity"/>
    <property type="evidence" value="ECO:0007669"/>
    <property type="project" value="UniProtKB-EC"/>
</dbReference>
<evidence type="ECO:0000259" key="9">
    <source>
        <dbReference type="Pfam" id="PF14698"/>
    </source>
</evidence>
<comment type="catalytic activity">
    <reaction evidence="1">
        <text>2-(N(omega)-L-arginino)succinate = fumarate + L-arginine</text>
        <dbReference type="Rhea" id="RHEA:24020"/>
        <dbReference type="ChEBI" id="CHEBI:29806"/>
        <dbReference type="ChEBI" id="CHEBI:32682"/>
        <dbReference type="ChEBI" id="CHEBI:57472"/>
        <dbReference type="EC" id="4.3.2.1"/>
    </reaction>
</comment>
<dbReference type="PRINTS" id="PR00145">
    <property type="entry name" value="ARGSUCLYASE"/>
</dbReference>
<dbReference type="PANTHER" id="PTHR43814">
    <property type="entry name" value="ARGININOSUCCINATE LYASE"/>
    <property type="match status" value="1"/>
</dbReference>
<dbReference type="FunFam" id="1.10.275.10:FF:000002">
    <property type="entry name" value="Argininosuccinate lyase"/>
    <property type="match status" value="1"/>
</dbReference>
<dbReference type="Gene3D" id="1.10.275.10">
    <property type="entry name" value="Fumarase/aspartase (N-terminal domain)"/>
    <property type="match status" value="1"/>
</dbReference>
<dbReference type="GO" id="GO:0005829">
    <property type="term" value="C:cytosol"/>
    <property type="evidence" value="ECO:0007669"/>
    <property type="project" value="TreeGrafter"/>
</dbReference>
<dbReference type="EMBL" id="CP019475">
    <property type="protein sequence ID" value="UQC80983.1"/>
    <property type="molecule type" value="Genomic_DNA"/>
</dbReference>
<feature type="domain" description="Argininosuccinate lyase C-terminal" evidence="9">
    <location>
        <begin position="1034"/>
        <end position="1102"/>
    </location>
</feature>
<dbReference type="Pfam" id="PF14698">
    <property type="entry name" value="ASL_C2"/>
    <property type="match status" value="1"/>
</dbReference>
<feature type="domain" description="Fumarate lyase N-terminal" evidence="7">
    <location>
        <begin position="677"/>
        <end position="972"/>
    </location>
</feature>
<feature type="domain" description="Heterokaryon incompatibility" evidence="8">
    <location>
        <begin position="27"/>
        <end position="111"/>
    </location>
</feature>
<dbReference type="PRINTS" id="PR00149">
    <property type="entry name" value="FUMRATELYASE"/>
</dbReference>
<dbReference type="Proteomes" id="UP000830671">
    <property type="component" value="Chromosome 3"/>
</dbReference>
<evidence type="ECO:0000259" key="8">
    <source>
        <dbReference type="Pfam" id="PF06985"/>
    </source>
</evidence>
<feature type="region of interest" description="Disordered" evidence="6">
    <location>
        <begin position="474"/>
        <end position="508"/>
    </location>
</feature>
<keyword evidence="11" id="KW-0456">Lyase</keyword>
<protein>
    <recommendedName>
        <fullName evidence="4">argininosuccinate lyase</fullName>
        <ecNumber evidence="4">4.3.2.1</ecNumber>
    </recommendedName>
    <alternativeName>
        <fullName evidence="5">Arginosuccinase</fullName>
    </alternativeName>
</protein>
<dbReference type="InterPro" id="IPR008948">
    <property type="entry name" value="L-Aspartase-like"/>
</dbReference>
<evidence type="ECO:0000313" key="12">
    <source>
        <dbReference type="Proteomes" id="UP000830671"/>
    </source>
</evidence>
<dbReference type="Pfam" id="PF26640">
    <property type="entry name" value="DUF8212"/>
    <property type="match status" value="1"/>
</dbReference>
<dbReference type="InterPro" id="IPR058525">
    <property type="entry name" value="DUF8212"/>
</dbReference>
<dbReference type="AlphaFoldDB" id="A0A9Q8SPB0"/>
<dbReference type="PROSITE" id="PS00163">
    <property type="entry name" value="FUMARATE_LYASES"/>
    <property type="match status" value="1"/>
</dbReference>
<dbReference type="Pfam" id="PF00206">
    <property type="entry name" value="Lyase_1"/>
    <property type="match status" value="1"/>
</dbReference>
<dbReference type="InterPro" id="IPR000362">
    <property type="entry name" value="Fumarate_lyase_fam"/>
</dbReference>
<dbReference type="FunFam" id="1.20.200.10:FF:000025">
    <property type="entry name" value="Argininosuccinate lyase chloroplastic"/>
    <property type="match status" value="1"/>
</dbReference>
<evidence type="ECO:0000313" key="11">
    <source>
        <dbReference type="EMBL" id="UQC80983.1"/>
    </source>
</evidence>
<evidence type="ECO:0000256" key="1">
    <source>
        <dbReference type="ARBA" id="ARBA00000985"/>
    </source>
</evidence>
<dbReference type="Pfam" id="PF06985">
    <property type="entry name" value="HET"/>
    <property type="match status" value="1"/>
</dbReference>